<dbReference type="Pfam" id="PF00246">
    <property type="entry name" value="Peptidase_M14"/>
    <property type="match status" value="1"/>
</dbReference>
<feature type="region of interest" description="Disordered" evidence="8">
    <location>
        <begin position="29"/>
        <end position="53"/>
    </location>
</feature>
<dbReference type="InterPro" id="IPR054470">
    <property type="entry name" value="FIMAH_dom"/>
</dbReference>
<proteinExistence type="inferred from homology"/>
<comment type="cofactor">
    <cofactor evidence="1">
        <name>Zn(2+)</name>
        <dbReference type="ChEBI" id="CHEBI:29105"/>
    </cofactor>
</comment>
<accession>A0A7T6Z8J9</accession>
<evidence type="ECO:0000256" key="5">
    <source>
        <dbReference type="ARBA" id="ARBA00022833"/>
    </source>
</evidence>
<feature type="domain" description="Peptidase M14" evidence="9">
    <location>
        <begin position="50"/>
        <end position="308"/>
    </location>
</feature>
<keyword evidence="3" id="KW-0645">Protease</keyword>
<dbReference type="PANTHER" id="PTHR11705">
    <property type="entry name" value="PROTEASE FAMILY M14 CARBOXYPEPTIDASE A,B"/>
    <property type="match status" value="1"/>
</dbReference>
<keyword evidence="10" id="KW-0121">Carboxypeptidase</keyword>
<dbReference type="RefSeq" id="WP_200087811.1">
    <property type="nucleotide sequence ID" value="NZ_CP054706.1"/>
</dbReference>
<dbReference type="CDD" id="cd06242">
    <property type="entry name" value="M14-like"/>
    <property type="match status" value="1"/>
</dbReference>
<comment type="similarity">
    <text evidence="2 7">Belongs to the peptidase M14 family.</text>
</comment>
<dbReference type="Proteomes" id="UP000595349">
    <property type="component" value="Chromosome"/>
</dbReference>
<dbReference type="Gene3D" id="3.40.630.10">
    <property type="entry name" value="Zn peptidases"/>
    <property type="match status" value="1"/>
</dbReference>
<evidence type="ECO:0000256" key="7">
    <source>
        <dbReference type="PROSITE-ProRule" id="PRU01379"/>
    </source>
</evidence>
<dbReference type="EMBL" id="CP054706">
    <property type="protein sequence ID" value="QQK78928.1"/>
    <property type="molecule type" value="Genomic_DNA"/>
</dbReference>
<evidence type="ECO:0000256" key="4">
    <source>
        <dbReference type="ARBA" id="ARBA00022801"/>
    </source>
</evidence>
<name>A0A7T6Z8J9_9BACI</name>
<sequence length="515" mass="57586">MKVGYWKMTPTVLFFSLLLIISPMAGVSAQENESEKNLPTTGFEDSDGEEWTSHEDELTFLEEVAEQSERMTYSEIGTSLENRPLHLVQVGDPEPPSDEQIADGNNMLVIGSQHGNEPAGQEMALQLLRDLAFTDDPKLVEQLNEATIMFIPTANPDGRAADIRGNANEVDINRDHLNLEEPEVQVIADVLEEFSPDIMVDAHERPSAAGDPDMEMQWVRNLNVDDPLRELNEEMVEDNLRPDVEEAGFSTGLYGDATETTLGLETVLSQMAGLRHGLGLLTESAGEQDPEYRVEVQMETLESTLEFYHERIEDITTVVDEAPDRKATDGETQNEPFYFDGADIREPDEADILNPHACGYMLHTSQAEDIDRHIDAFSLETEEVDEHGIFVTMGQSMMTVIPFLMDGQATYNEVSAMPLDDCEDPQVSASGLQTLVGQFDEDGEFEGDDASHDLDIHLEAVSHYENQEETEKVIEHMDGLHDLLNHQVDNELISDEAFEILSTFADDLLENYDEV</sequence>
<keyword evidence="4" id="KW-0378">Hydrolase</keyword>
<dbReference type="GO" id="GO:0004181">
    <property type="term" value="F:metallocarboxypeptidase activity"/>
    <property type="evidence" value="ECO:0007669"/>
    <property type="project" value="InterPro"/>
</dbReference>
<protein>
    <submittedName>
        <fullName evidence="10">Carboxypeptidase</fullName>
    </submittedName>
</protein>
<evidence type="ECO:0000256" key="3">
    <source>
        <dbReference type="ARBA" id="ARBA00022670"/>
    </source>
</evidence>
<evidence type="ECO:0000256" key="2">
    <source>
        <dbReference type="ARBA" id="ARBA00005988"/>
    </source>
</evidence>
<evidence type="ECO:0000313" key="10">
    <source>
        <dbReference type="EMBL" id="QQK78928.1"/>
    </source>
</evidence>
<dbReference type="KEGG" id="scib:HUG20_02750"/>
<evidence type="ECO:0000313" key="11">
    <source>
        <dbReference type="Proteomes" id="UP000595349"/>
    </source>
</evidence>
<dbReference type="GO" id="GO:0008270">
    <property type="term" value="F:zinc ion binding"/>
    <property type="evidence" value="ECO:0007669"/>
    <property type="project" value="InterPro"/>
</dbReference>
<keyword evidence="6" id="KW-0482">Metalloprotease</keyword>
<dbReference type="Pfam" id="PF22888">
    <property type="entry name" value="FIMAH"/>
    <property type="match status" value="1"/>
</dbReference>
<evidence type="ECO:0000256" key="8">
    <source>
        <dbReference type="SAM" id="MobiDB-lite"/>
    </source>
</evidence>
<dbReference type="GO" id="GO:0005615">
    <property type="term" value="C:extracellular space"/>
    <property type="evidence" value="ECO:0007669"/>
    <property type="project" value="TreeGrafter"/>
</dbReference>
<evidence type="ECO:0000256" key="6">
    <source>
        <dbReference type="ARBA" id="ARBA00023049"/>
    </source>
</evidence>
<comment type="caution">
    <text evidence="7">Lacks conserved residue(s) required for the propagation of feature annotation.</text>
</comment>
<evidence type="ECO:0000259" key="9">
    <source>
        <dbReference type="PROSITE" id="PS52035"/>
    </source>
</evidence>
<dbReference type="AlphaFoldDB" id="A0A7T6Z8J9"/>
<dbReference type="PANTHER" id="PTHR11705:SF143">
    <property type="entry name" value="SLL0236 PROTEIN"/>
    <property type="match status" value="1"/>
</dbReference>
<keyword evidence="11" id="KW-1185">Reference proteome</keyword>
<evidence type="ECO:0000256" key="1">
    <source>
        <dbReference type="ARBA" id="ARBA00001947"/>
    </source>
</evidence>
<reference evidence="10 11" key="1">
    <citation type="submission" date="2020-06" db="EMBL/GenBank/DDBJ databases">
        <title>Genomic analysis of Salicibibacter sp. NKC21-4.</title>
        <authorList>
            <person name="Oh Y.J."/>
        </authorList>
    </citation>
    <scope>NUCLEOTIDE SEQUENCE [LARGE SCALE GENOMIC DNA]</scope>
    <source>
        <strain evidence="10 11">NKC21-4</strain>
    </source>
</reference>
<gene>
    <name evidence="10" type="ORF">HUG20_02750</name>
</gene>
<keyword evidence="5" id="KW-0862">Zinc</keyword>
<dbReference type="GO" id="GO:0006508">
    <property type="term" value="P:proteolysis"/>
    <property type="evidence" value="ECO:0007669"/>
    <property type="project" value="UniProtKB-KW"/>
</dbReference>
<dbReference type="PROSITE" id="PS52035">
    <property type="entry name" value="PEPTIDASE_M14"/>
    <property type="match status" value="1"/>
</dbReference>
<dbReference type="SUPFAM" id="SSF53187">
    <property type="entry name" value="Zn-dependent exopeptidases"/>
    <property type="match status" value="1"/>
</dbReference>
<dbReference type="SMART" id="SM00631">
    <property type="entry name" value="Zn_pept"/>
    <property type="match status" value="1"/>
</dbReference>
<dbReference type="InterPro" id="IPR000834">
    <property type="entry name" value="Peptidase_M14"/>
</dbReference>
<organism evidence="10 11">
    <name type="scientific">Salicibibacter cibi</name>
    <dbReference type="NCBI Taxonomy" id="2743001"/>
    <lineage>
        <taxon>Bacteria</taxon>
        <taxon>Bacillati</taxon>
        <taxon>Bacillota</taxon>
        <taxon>Bacilli</taxon>
        <taxon>Bacillales</taxon>
        <taxon>Bacillaceae</taxon>
        <taxon>Salicibibacter</taxon>
    </lineage>
</organism>